<keyword evidence="5 10" id="KW-1133">Transmembrane helix</keyword>
<dbReference type="RefSeq" id="WP_130558115.1">
    <property type="nucleotide sequence ID" value="NZ_AP028947.1"/>
</dbReference>
<evidence type="ECO:0000259" key="11">
    <source>
        <dbReference type="Pfam" id="PF00487"/>
    </source>
</evidence>
<dbReference type="GO" id="GO:0016717">
    <property type="term" value="F:oxidoreductase activity, acting on paired donors, with oxidation of a pair of donors resulting in the reduction of molecular oxygen to two molecules of water"/>
    <property type="evidence" value="ECO:0007669"/>
    <property type="project" value="InterPro"/>
</dbReference>
<feature type="transmembrane region" description="Helical" evidence="10">
    <location>
        <begin position="14"/>
        <end position="36"/>
    </location>
</feature>
<organism evidence="13 14">
    <name type="scientific">Limnobacter thiooxidans</name>
    <dbReference type="NCBI Taxonomy" id="131080"/>
    <lineage>
        <taxon>Bacteria</taxon>
        <taxon>Pseudomonadati</taxon>
        <taxon>Pseudomonadota</taxon>
        <taxon>Betaproteobacteria</taxon>
        <taxon>Burkholderiales</taxon>
        <taxon>Burkholderiaceae</taxon>
        <taxon>Limnobacter</taxon>
    </lineage>
</organism>
<dbReference type="Proteomes" id="UP001329151">
    <property type="component" value="Chromosome"/>
</dbReference>
<dbReference type="PANTHER" id="PTHR11351:SF33">
    <property type="entry name" value="DELTA-9 FATTY ACID DESATURASE, DESA"/>
    <property type="match status" value="1"/>
</dbReference>
<reference evidence="13 14" key="1">
    <citation type="submission" date="2023-10" db="EMBL/GenBank/DDBJ databases">
        <title>Complete Genome Sequence of Limnobacter thiooxidans CS-K2T, Isolated from freshwater lake sediments in Bavaria, Germany.</title>
        <authorList>
            <person name="Naruki M."/>
            <person name="Watanabe A."/>
            <person name="Warashina T."/>
            <person name="Morita T."/>
            <person name="Arakawa K."/>
        </authorList>
    </citation>
    <scope>NUCLEOTIDE SEQUENCE [LARGE SCALE GENOMIC DNA]</scope>
    <source>
        <strain evidence="13 14">CS-K2</strain>
    </source>
</reference>
<evidence type="ECO:0000256" key="9">
    <source>
        <dbReference type="ARBA" id="ARBA00023136"/>
    </source>
</evidence>
<dbReference type="KEGG" id="lto:RGQ30_09030"/>
<evidence type="ECO:0000256" key="6">
    <source>
        <dbReference type="ARBA" id="ARBA00023002"/>
    </source>
</evidence>
<keyword evidence="8" id="KW-0443">Lipid metabolism</keyword>
<dbReference type="InterPro" id="IPR005804">
    <property type="entry name" value="FA_desaturase_dom"/>
</dbReference>
<evidence type="ECO:0000256" key="3">
    <source>
        <dbReference type="ARBA" id="ARBA00022692"/>
    </source>
</evidence>
<keyword evidence="3 10" id="KW-0812">Transmembrane</keyword>
<feature type="domain" description="Fatty acid desaturase" evidence="11">
    <location>
        <begin position="17"/>
        <end position="216"/>
    </location>
</feature>
<evidence type="ECO:0000256" key="10">
    <source>
        <dbReference type="SAM" id="Phobius"/>
    </source>
</evidence>
<dbReference type="GO" id="GO:0006631">
    <property type="term" value="P:fatty acid metabolic process"/>
    <property type="evidence" value="ECO:0007669"/>
    <property type="project" value="UniProtKB-KW"/>
</dbReference>
<keyword evidence="14" id="KW-1185">Reference proteome</keyword>
<evidence type="ECO:0000256" key="1">
    <source>
        <dbReference type="ARBA" id="ARBA00004141"/>
    </source>
</evidence>
<sequence length="397" mass="45237">MIEFLTSGITGASVLQMVIYTLIVTHITIVAVTVYLHRCQAHRALEVHPALAHFFRAWLWLTTGMSTRAWAAIHRKHHAKCETPDDPHSPQTRGLKTVFWRGAELYRAESKNQETLAKYSHGTPADFLEFQVYERFPWQGVGFTLVLSFILFGFPGVSIWAIQMLWIPVLAAGVINGIGHYWGYRNFDCPDASRNISPFGILIGGEELHNNHHTHATSAKLSNKWYEFDIGWMYIKIFSFLGLAKVKKVAESPKFSSESKPVLNLATVQAVVNHRYDVMARYASSMRKAFRSEAGALKQKAANAQERKVLSKGTKLLSIDESKLCDVQRAELAQLCAQSKVINTLVEMRAELRQIWEKTNLSREQMLVQLQAWCERAEQSGIRWLEEMSIRIRRYAA</sequence>
<evidence type="ECO:0000259" key="12">
    <source>
        <dbReference type="Pfam" id="PF01610"/>
    </source>
</evidence>
<keyword evidence="9 10" id="KW-0472">Membrane</keyword>
<dbReference type="AlphaFoldDB" id="A0AA86JJ76"/>
<gene>
    <name evidence="13" type="ORF">RGQ30_09030</name>
</gene>
<keyword evidence="6" id="KW-0560">Oxidoreductase</keyword>
<dbReference type="InterPro" id="IPR002560">
    <property type="entry name" value="Transposase_DDE"/>
</dbReference>
<evidence type="ECO:0000256" key="5">
    <source>
        <dbReference type="ARBA" id="ARBA00022989"/>
    </source>
</evidence>
<dbReference type="Pfam" id="PF00487">
    <property type="entry name" value="FA_desaturase"/>
    <property type="match status" value="1"/>
</dbReference>
<evidence type="ECO:0000256" key="7">
    <source>
        <dbReference type="ARBA" id="ARBA00023004"/>
    </source>
</evidence>
<comment type="similarity">
    <text evidence="2">Belongs to the fatty acid desaturase type 2 family.</text>
</comment>
<dbReference type="CDD" id="cd03505">
    <property type="entry name" value="Delta9-FADS-like"/>
    <property type="match status" value="1"/>
</dbReference>
<keyword evidence="4" id="KW-0276">Fatty acid metabolism</keyword>
<feature type="transmembrane region" description="Helical" evidence="10">
    <location>
        <begin position="140"/>
        <end position="159"/>
    </location>
</feature>
<evidence type="ECO:0000256" key="8">
    <source>
        <dbReference type="ARBA" id="ARBA00023098"/>
    </source>
</evidence>
<proteinExistence type="inferred from homology"/>
<dbReference type="EMBL" id="AP028947">
    <property type="protein sequence ID" value="BET25402.1"/>
    <property type="molecule type" value="Genomic_DNA"/>
</dbReference>
<evidence type="ECO:0000256" key="2">
    <source>
        <dbReference type="ARBA" id="ARBA00008749"/>
    </source>
</evidence>
<feature type="transmembrane region" description="Helical" evidence="10">
    <location>
        <begin position="165"/>
        <end position="184"/>
    </location>
</feature>
<keyword evidence="7" id="KW-0408">Iron</keyword>
<dbReference type="Pfam" id="PF01610">
    <property type="entry name" value="DDE_Tnp_ISL3"/>
    <property type="match status" value="1"/>
</dbReference>
<comment type="subcellular location">
    <subcellularLocation>
        <location evidence="1">Membrane</location>
        <topology evidence="1">Multi-pass membrane protein</topology>
    </subcellularLocation>
</comment>
<evidence type="ECO:0000256" key="4">
    <source>
        <dbReference type="ARBA" id="ARBA00022832"/>
    </source>
</evidence>
<evidence type="ECO:0000313" key="14">
    <source>
        <dbReference type="Proteomes" id="UP001329151"/>
    </source>
</evidence>
<dbReference type="InterPro" id="IPR015876">
    <property type="entry name" value="Acyl-CoA_DS"/>
</dbReference>
<dbReference type="GO" id="GO:0016020">
    <property type="term" value="C:membrane"/>
    <property type="evidence" value="ECO:0007669"/>
    <property type="project" value="UniProtKB-SubCell"/>
</dbReference>
<name>A0AA86JJ76_9BURK</name>
<accession>A0AA86JJ76</accession>
<evidence type="ECO:0000313" key="13">
    <source>
        <dbReference type="EMBL" id="BET25402.1"/>
    </source>
</evidence>
<protein>
    <submittedName>
        <fullName evidence="13">Acyl-CoA desaturase</fullName>
    </submittedName>
</protein>
<feature type="domain" description="Transposase IS204/IS1001/IS1096/IS1165 DDE" evidence="12">
    <location>
        <begin position="275"/>
        <end position="395"/>
    </location>
</feature>
<dbReference type="PANTHER" id="PTHR11351">
    <property type="entry name" value="ACYL-COA DESATURASE"/>
    <property type="match status" value="1"/>
</dbReference>